<evidence type="ECO:0000256" key="4">
    <source>
        <dbReference type="ARBA" id="ARBA00022833"/>
    </source>
</evidence>
<accession>A0A2B7Z190</accession>
<gene>
    <name evidence="7" type="ORF">GX50_07101</name>
</gene>
<evidence type="ECO:0000259" key="6">
    <source>
        <dbReference type="SMART" id="SM00829"/>
    </source>
</evidence>
<name>A0A2B7Z190_9EURO</name>
<dbReference type="GO" id="GO:0008270">
    <property type="term" value="F:zinc ion binding"/>
    <property type="evidence" value="ECO:0007669"/>
    <property type="project" value="InterPro"/>
</dbReference>
<keyword evidence="4" id="KW-0862">Zinc</keyword>
<protein>
    <recommendedName>
        <fullName evidence="6">Enoyl reductase (ER) domain-containing protein</fullName>
    </recommendedName>
</protein>
<organism evidence="7 8">
    <name type="scientific">[Emmonsia] crescens</name>
    <dbReference type="NCBI Taxonomy" id="73230"/>
    <lineage>
        <taxon>Eukaryota</taxon>
        <taxon>Fungi</taxon>
        <taxon>Dikarya</taxon>
        <taxon>Ascomycota</taxon>
        <taxon>Pezizomycotina</taxon>
        <taxon>Eurotiomycetes</taxon>
        <taxon>Eurotiomycetidae</taxon>
        <taxon>Onygenales</taxon>
        <taxon>Ajellomycetaceae</taxon>
        <taxon>Emergomyces</taxon>
    </lineage>
</organism>
<evidence type="ECO:0000313" key="8">
    <source>
        <dbReference type="Proteomes" id="UP000226031"/>
    </source>
</evidence>
<dbReference type="SUPFAM" id="SSF50129">
    <property type="entry name" value="GroES-like"/>
    <property type="match status" value="1"/>
</dbReference>
<dbReference type="Gene3D" id="3.40.50.720">
    <property type="entry name" value="NAD(P)-binding Rossmann-like Domain"/>
    <property type="match status" value="1"/>
</dbReference>
<dbReference type="PANTHER" id="PTHR42940:SF1">
    <property type="entry name" value="ENOYL REDUCTASE (ER) DOMAIN-CONTAINING PROTEIN"/>
    <property type="match status" value="1"/>
</dbReference>
<dbReference type="SUPFAM" id="SSF51735">
    <property type="entry name" value="NAD(P)-binding Rossmann-fold domains"/>
    <property type="match status" value="1"/>
</dbReference>
<dbReference type="InterPro" id="IPR002328">
    <property type="entry name" value="ADH_Zn_CS"/>
</dbReference>
<evidence type="ECO:0000256" key="5">
    <source>
        <dbReference type="ARBA" id="ARBA00023002"/>
    </source>
</evidence>
<evidence type="ECO:0000256" key="3">
    <source>
        <dbReference type="ARBA" id="ARBA00022723"/>
    </source>
</evidence>
<dbReference type="InterPro" id="IPR011032">
    <property type="entry name" value="GroES-like_sf"/>
</dbReference>
<dbReference type="STRING" id="73230.A0A2B7Z190"/>
<dbReference type="Gene3D" id="3.90.180.10">
    <property type="entry name" value="Medium-chain alcohol dehydrogenases, catalytic domain"/>
    <property type="match status" value="1"/>
</dbReference>
<reference evidence="7 8" key="1">
    <citation type="submission" date="2017-10" db="EMBL/GenBank/DDBJ databases">
        <title>Comparative genomics in systemic dimorphic fungi from Ajellomycetaceae.</title>
        <authorList>
            <person name="Munoz J.F."/>
            <person name="Mcewen J.G."/>
            <person name="Clay O.K."/>
            <person name="Cuomo C.A."/>
        </authorList>
    </citation>
    <scope>NUCLEOTIDE SEQUENCE [LARGE SCALE GENOMIC DNA]</scope>
    <source>
        <strain evidence="7 8">UAMH4076</strain>
    </source>
</reference>
<keyword evidence="5" id="KW-0560">Oxidoreductase</keyword>
<dbReference type="InterPro" id="IPR013154">
    <property type="entry name" value="ADH-like_N"/>
</dbReference>
<evidence type="ECO:0000313" key="7">
    <source>
        <dbReference type="EMBL" id="PGH30124.1"/>
    </source>
</evidence>
<evidence type="ECO:0000256" key="1">
    <source>
        <dbReference type="ARBA" id="ARBA00001947"/>
    </source>
</evidence>
<dbReference type="EMBL" id="PDND01000190">
    <property type="protein sequence ID" value="PGH30124.1"/>
    <property type="molecule type" value="Genomic_DNA"/>
</dbReference>
<feature type="domain" description="Enoyl reductase (ER)" evidence="6">
    <location>
        <begin position="35"/>
        <end position="374"/>
    </location>
</feature>
<dbReference type="AlphaFoldDB" id="A0A2B7Z190"/>
<comment type="similarity">
    <text evidence="2">Belongs to the zinc-containing alcohol dehydrogenase family.</text>
</comment>
<comment type="caution">
    <text evidence="7">The sequence shown here is derived from an EMBL/GenBank/DDBJ whole genome shotgun (WGS) entry which is preliminary data.</text>
</comment>
<dbReference type="PANTHER" id="PTHR42940">
    <property type="entry name" value="ALCOHOL DEHYDROGENASE 1-RELATED"/>
    <property type="match status" value="1"/>
</dbReference>
<comment type="cofactor">
    <cofactor evidence="1">
        <name>Zn(2+)</name>
        <dbReference type="ChEBI" id="CHEBI:29105"/>
    </cofactor>
</comment>
<dbReference type="SMART" id="SM00829">
    <property type="entry name" value="PKS_ER"/>
    <property type="match status" value="1"/>
</dbReference>
<dbReference type="VEuPathDB" id="FungiDB:EMCG_08463"/>
<dbReference type="Proteomes" id="UP000226031">
    <property type="component" value="Unassembled WGS sequence"/>
</dbReference>
<keyword evidence="8" id="KW-1185">Reference proteome</keyword>
<keyword evidence="3" id="KW-0479">Metal-binding</keyword>
<dbReference type="Pfam" id="PF08240">
    <property type="entry name" value="ADH_N"/>
    <property type="match status" value="1"/>
</dbReference>
<dbReference type="InterPro" id="IPR020843">
    <property type="entry name" value="ER"/>
</dbReference>
<dbReference type="GO" id="GO:0004022">
    <property type="term" value="F:alcohol dehydrogenase (NAD+) activity"/>
    <property type="evidence" value="ECO:0007669"/>
    <property type="project" value="TreeGrafter"/>
</dbReference>
<proteinExistence type="inferred from homology"/>
<sequence length="391" mass="43007">MDEVENDAKRRNISKPTSNFEIPKTCKAGVVVDPGDNFSVKIEEVPVPEPRRNEVLIRLNLTRICTADIHCMRARCGLDTMAKNGVKSAGHEGVGVVVKVGSNVTDIEVGTRGGIGPSGFISIRISANPSKYITLKCARINSLSEHAGTFQQYITVPGDSMIRIPDEVSDETAACIMCRGGPIYKAFKMPGFEDGDWVLILGGTAAMNGLGIQIALDMDMKPIVVADRTQRELCLEMGATHFVDEKKDPAKKVLRLTAGQGPAGVFAIRASDCRWGTHSQYAGKDDMIVVPIHLLEASDYEWHTGGWASSDSFRNVREPPICTIGWAMKKYTKSVFKLAARGSLTPKYKKRPFDEFEEAIKEVKRGKVQEHVLLDFNMGSMHQPNVHSRES</sequence>
<dbReference type="VEuPathDB" id="FungiDB:EMCG_08464"/>
<dbReference type="GO" id="GO:0005737">
    <property type="term" value="C:cytoplasm"/>
    <property type="evidence" value="ECO:0007669"/>
    <property type="project" value="TreeGrafter"/>
</dbReference>
<dbReference type="InterPro" id="IPR036291">
    <property type="entry name" value="NAD(P)-bd_dom_sf"/>
</dbReference>
<evidence type="ECO:0000256" key="2">
    <source>
        <dbReference type="ARBA" id="ARBA00008072"/>
    </source>
</evidence>
<dbReference type="PROSITE" id="PS00059">
    <property type="entry name" value="ADH_ZINC"/>
    <property type="match status" value="1"/>
</dbReference>